<proteinExistence type="predicted"/>
<dbReference type="EMBL" id="JBHTKJ010000036">
    <property type="protein sequence ID" value="MFD1039462.1"/>
    <property type="molecule type" value="Genomic_DNA"/>
</dbReference>
<keyword evidence="2" id="KW-1185">Reference proteome</keyword>
<evidence type="ECO:0000313" key="2">
    <source>
        <dbReference type="Proteomes" id="UP001597040"/>
    </source>
</evidence>
<reference evidence="2" key="1">
    <citation type="journal article" date="2019" name="Int. J. Syst. Evol. Microbiol.">
        <title>The Global Catalogue of Microorganisms (GCM) 10K type strain sequencing project: providing services to taxonomists for standard genome sequencing and annotation.</title>
        <authorList>
            <consortium name="The Broad Institute Genomics Platform"/>
            <consortium name="The Broad Institute Genome Sequencing Center for Infectious Disease"/>
            <person name="Wu L."/>
            <person name="Ma J."/>
        </authorList>
    </citation>
    <scope>NUCLEOTIDE SEQUENCE [LARGE SCALE GENOMIC DNA]</scope>
    <source>
        <strain evidence="2">CCUG 56754</strain>
    </source>
</reference>
<organism evidence="1 2">
    <name type="scientific">Virgibacillus byunsanensis</name>
    <dbReference type="NCBI Taxonomy" id="570945"/>
    <lineage>
        <taxon>Bacteria</taxon>
        <taxon>Bacillati</taxon>
        <taxon>Bacillota</taxon>
        <taxon>Bacilli</taxon>
        <taxon>Bacillales</taxon>
        <taxon>Bacillaceae</taxon>
        <taxon>Virgibacillus</taxon>
    </lineage>
</organism>
<comment type="caution">
    <text evidence="1">The sequence shown here is derived from an EMBL/GenBank/DDBJ whole genome shotgun (WGS) entry which is preliminary data.</text>
</comment>
<dbReference type="InterPro" id="IPR021415">
    <property type="entry name" value="SAV0927-like"/>
</dbReference>
<evidence type="ECO:0000313" key="1">
    <source>
        <dbReference type="EMBL" id="MFD1039462.1"/>
    </source>
</evidence>
<gene>
    <name evidence="1" type="ORF">ACFQ3N_13820</name>
</gene>
<protein>
    <submittedName>
        <fullName evidence="1">SAV0927 family protein</fullName>
    </submittedName>
</protein>
<sequence length="89" mass="10620">MSSEQDYILDKTVKKEVRYISFMGNLHRHDFALMEHREDPSKKVVIDLQRNRFAILGRDDIAKEGGIEHIFHVTEMEAEELREFFKQIL</sequence>
<dbReference type="Proteomes" id="UP001597040">
    <property type="component" value="Unassembled WGS sequence"/>
</dbReference>
<dbReference type="Pfam" id="PF11256">
    <property type="entry name" value="SAV0927-like"/>
    <property type="match status" value="1"/>
</dbReference>
<name>A0ABW3LN47_9BACI</name>
<accession>A0ABW3LN47</accession>
<dbReference type="RefSeq" id="WP_390363123.1">
    <property type="nucleotide sequence ID" value="NZ_JBHTKJ010000036.1"/>
</dbReference>